<keyword evidence="2" id="KW-0378">Hydrolase</keyword>
<dbReference type="AlphaFoldDB" id="A0A5A8F2A9"/>
<organism evidence="2 3">
    <name type="scientific">Deferribacter autotrophicus</name>
    <dbReference type="NCBI Taxonomy" id="500465"/>
    <lineage>
        <taxon>Bacteria</taxon>
        <taxon>Pseudomonadati</taxon>
        <taxon>Deferribacterota</taxon>
        <taxon>Deferribacteres</taxon>
        <taxon>Deferribacterales</taxon>
        <taxon>Deferribacteraceae</taxon>
        <taxon>Deferribacter</taxon>
    </lineage>
</organism>
<dbReference type="RefSeq" id="WP_149266879.1">
    <property type="nucleotide sequence ID" value="NZ_VFJB01000007.1"/>
</dbReference>
<protein>
    <submittedName>
        <fullName evidence="2">Metal-dependent hydrolase</fullName>
    </submittedName>
</protein>
<evidence type="ECO:0000313" key="2">
    <source>
        <dbReference type="EMBL" id="KAA0257498.1"/>
    </source>
</evidence>
<feature type="transmembrane region" description="Helical" evidence="1">
    <location>
        <begin position="125"/>
        <end position="143"/>
    </location>
</feature>
<evidence type="ECO:0000313" key="3">
    <source>
        <dbReference type="Proteomes" id="UP000322876"/>
    </source>
</evidence>
<dbReference type="InterPro" id="IPR007404">
    <property type="entry name" value="YdjM-like"/>
</dbReference>
<name>A0A5A8F2A9_9BACT</name>
<dbReference type="Proteomes" id="UP000322876">
    <property type="component" value="Unassembled WGS sequence"/>
</dbReference>
<proteinExistence type="predicted"/>
<evidence type="ECO:0000256" key="1">
    <source>
        <dbReference type="SAM" id="Phobius"/>
    </source>
</evidence>
<feature type="transmembrane region" description="Helical" evidence="1">
    <location>
        <begin position="57"/>
        <end position="76"/>
    </location>
</feature>
<accession>A0A5A8F2A9</accession>
<feature type="transmembrane region" description="Helical" evidence="1">
    <location>
        <begin position="83"/>
        <end position="105"/>
    </location>
</feature>
<keyword evidence="1" id="KW-0812">Transmembrane</keyword>
<dbReference type="EMBL" id="VFJB01000007">
    <property type="protein sequence ID" value="KAA0257498.1"/>
    <property type="molecule type" value="Genomic_DNA"/>
</dbReference>
<keyword evidence="3" id="KW-1185">Reference proteome</keyword>
<keyword evidence="1" id="KW-0472">Membrane</keyword>
<sequence>MRLASHKAIGVSTALVLGYDVYGVIGVTVGSILPDVIDMFISGGGDFFFQKVHRKLSHWWVLYAVLIYVAYKVYLFSVYINQVIFYISIGALLHIICDSLTKSGVPLFNPFKQDFRIGLFKTGSPVEYLLVTVVTTLLMYMRYKS</sequence>
<dbReference type="Pfam" id="PF04307">
    <property type="entry name" value="YdjM"/>
    <property type="match status" value="1"/>
</dbReference>
<gene>
    <name evidence="2" type="ORF">FHQ18_09145</name>
</gene>
<comment type="caution">
    <text evidence="2">The sequence shown here is derived from an EMBL/GenBank/DDBJ whole genome shotgun (WGS) entry which is preliminary data.</text>
</comment>
<dbReference type="OrthoDB" id="5459053at2"/>
<feature type="transmembrane region" description="Helical" evidence="1">
    <location>
        <begin position="12"/>
        <end position="37"/>
    </location>
</feature>
<reference evidence="2 3" key="1">
    <citation type="submission" date="2019-06" db="EMBL/GenBank/DDBJ databases">
        <title>Genomic insights into carbon and energy metabolism of Deferribacter autotrophicus revealed new metabolic traits in the phylum Deferribacteres.</title>
        <authorList>
            <person name="Slobodkin A.I."/>
            <person name="Slobodkina G.B."/>
            <person name="Allioux M."/>
            <person name="Alain K."/>
            <person name="Jebbar M."/>
            <person name="Shadrin V."/>
            <person name="Kublanov I.V."/>
            <person name="Toshchakov S.V."/>
            <person name="Bonch-Osmolovskaya E.A."/>
        </authorList>
    </citation>
    <scope>NUCLEOTIDE SEQUENCE [LARGE SCALE GENOMIC DNA]</scope>
    <source>
        <strain evidence="2 3">SL50</strain>
    </source>
</reference>
<dbReference type="GO" id="GO:0016787">
    <property type="term" value="F:hydrolase activity"/>
    <property type="evidence" value="ECO:0007669"/>
    <property type="project" value="UniProtKB-KW"/>
</dbReference>
<keyword evidence="1" id="KW-1133">Transmembrane helix</keyword>